<organism evidence="2 3">
    <name type="scientific">Candidatus Yanofskybacteria bacterium GW2011_GWA2_44_9</name>
    <dbReference type="NCBI Taxonomy" id="1619025"/>
    <lineage>
        <taxon>Bacteria</taxon>
        <taxon>Candidatus Yanofskyibacteriota</taxon>
    </lineage>
</organism>
<dbReference type="Proteomes" id="UP000034032">
    <property type="component" value="Unassembled WGS sequence"/>
</dbReference>
<evidence type="ECO:0000256" key="1">
    <source>
        <dbReference type="SAM" id="MobiDB-lite"/>
    </source>
</evidence>
<gene>
    <name evidence="2" type="ORF">UW79_C0024G0015</name>
</gene>
<accession>A0A0G1MK62</accession>
<protein>
    <submittedName>
        <fullName evidence="2">Uncharacterized protein</fullName>
    </submittedName>
</protein>
<comment type="caution">
    <text evidence="2">The sequence shown here is derived from an EMBL/GenBank/DDBJ whole genome shotgun (WGS) entry which is preliminary data.</text>
</comment>
<dbReference type="EMBL" id="LCJR01000024">
    <property type="protein sequence ID" value="KKT81192.1"/>
    <property type="molecule type" value="Genomic_DNA"/>
</dbReference>
<name>A0A0G1MK62_9BACT</name>
<reference evidence="2 3" key="1">
    <citation type="journal article" date="2015" name="Nature">
        <title>rRNA introns, odd ribosomes, and small enigmatic genomes across a large radiation of phyla.</title>
        <authorList>
            <person name="Brown C.T."/>
            <person name="Hug L.A."/>
            <person name="Thomas B.C."/>
            <person name="Sharon I."/>
            <person name="Castelle C.J."/>
            <person name="Singh A."/>
            <person name="Wilkins M.J."/>
            <person name="Williams K.H."/>
            <person name="Banfield J.F."/>
        </authorList>
    </citation>
    <scope>NUCLEOTIDE SEQUENCE [LARGE SCALE GENOMIC DNA]</scope>
</reference>
<feature type="region of interest" description="Disordered" evidence="1">
    <location>
        <begin position="1"/>
        <end position="35"/>
    </location>
</feature>
<evidence type="ECO:0000313" key="2">
    <source>
        <dbReference type="EMBL" id="KKT81192.1"/>
    </source>
</evidence>
<proteinExistence type="predicted"/>
<sequence>MNDQIVTAAAEKSLDKAQDKPFGCHGEPKPGKPCQTKMAQSEAWVPALSTIRKVVGRWPSVKDLADHIHCGRCATLGRKAGLRFYRYQQTVVEMEQRRVQRQQAARQAFKRYL</sequence>
<evidence type="ECO:0000313" key="3">
    <source>
        <dbReference type="Proteomes" id="UP000034032"/>
    </source>
</evidence>
<dbReference type="AlphaFoldDB" id="A0A0G1MK62"/>